<feature type="chain" id="PRO_5010364746" evidence="1">
    <location>
        <begin position="22"/>
        <end position="151"/>
    </location>
</feature>
<gene>
    <name evidence="2" type="ORF">SAMN05216236_14616</name>
</gene>
<proteinExistence type="predicted"/>
<evidence type="ECO:0000313" key="3">
    <source>
        <dbReference type="Proteomes" id="UP000182466"/>
    </source>
</evidence>
<protein>
    <submittedName>
        <fullName evidence="2">Uncharacterized protein</fullName>
    </submittedName>
</protein>
<reference evidence="2 3" key="1">
    <citation type="submission" date="2016-10" db="EMBL/GenBank/DDBJ databases">
        <authorList>
            <person name="de Groot N.N."/>
        </authorList>
    </citation>
    <scope>NUCLEOTIDE SEQUENCE [LARGE SCALE GENOMIC DNA]</scope>
    <source>
        <strain evidence="2 3">CGMCC 1.10959</strain>
    </source>
</reference>
<keyword evidence="1" id="KW-0732">Signal</keyword>
<accession>A0A1I7E6J3</accession>
<dbReference type="eggNOG" id="ENOG50342SI">
    <property type="taxonomic scope" value="Bacteria"/>
</dbReference>
<organism evidence="2 3">
    <name type="scientific">Sedimentitalea nanhaiensis</name>
    <dbReference type="NCBI Taxonomy" id="999627"/>
    <lineage>
        <taxon>Bacteria</taxon>
        <taxon>Pseudomonadati</taxon>
        <taxon>Pseudomonadota</taxon>
        <taxon>Alphaproteobacteria</taxon>
        <taxon>Rhodobacterales</taxon>
        <taxon>Paracoccaceae</taxon>
        <taxon>Sedimentitalea</taxon>
    </lineage>
</organism>
<dbReference type="Proteomes" id="UP000182466">
    <property type="component" value="Unassembled WGS sequence"/>
</dbReference>
<keyword evidence="3" id="KW-1185">Reference proteome</keyword>
<evidence type="ECO:0000313" key="2">
    <source>
        <dbReference type="EMBL" id="SFU19433.1"/>
    </source>
</evidence>
<dbReference type="AlphaFoldDB" id="A0A1I7E6J3"/>
<sequence>MRGRRFFLALLTGLTPFGAIAESGPYVPYSGIIHGTVGTTPIAVTIRNATGSPITCQAALAHWYSSDLGRLPPGSTLPVVLHHDPENGEISLLNDTADRMPVEALWCGLPDSPEIARTRLTLPIRRGPAPAALTFVCAIEASGAMACGQES</sequence>
<dbReference type="STRING" id="999627.SAMN05216236_14616"/>
<dbReference type="RefSeq" id="WP_051372575.1">
    <property type="nucleotide sequence ID" value="NZ_FPAW01000046.1"/>
</dbReference>
<dbReference type="EMBL" id="FPAW01000046">
    <property type="protein sequence ID" value="SFU19433.1"/>
    <property type="molecule type" value="Genomic_DNA"/>
</dbReference>
<name>A0A1I7E6J3_9RHOB</name>
<evidence type="ECO:0000256" key="1">
    <source>
        <dbReference type="SAM" id="SignalP"/>
    </source>
</evidence>
<feature type="signal peptide" evidence="1">
    <location>
        <begin position="1"/>
        <end position="21"/>
    </location>
</feature>
<dbReference type="OrthoDB" id="6636664at2"/>